<dbReference type="GO" id="GO:0046872">
    <property type="term" value="F:metal ion binding"/>
    <property type="evidence" value="ECO:0007669"/>
    <property type="project" value="UniProtKB-KW"/>
</dbReference>
<dbReference type="GO" id="GO:0008948">
    <property type="term" value="F:oxaloacetate decarboxylase activity"/>
    <property type="evidence" value="ECO:0007669"/>
    <property type="project" value="UniProtKB-EC"/>
</dbReference>
<comment type="cofactor">
    <cofactor evidence="2 10">
        <name>a divalent metal cation</name>
        <dbReference type="ChEBI" id="CHEBI:60240"/>
    </cofactor>
</comment>
<evidence type="ECO:0000256" key="2">
    <source>
        <dbReference type="ARBA" id="ARBA00001968"/>
    </source>
</evidence>
<comment type="catalytic activity">
    <reaction evidence="8 10">
        <text>oxaloacetate + H(+) = pyruvate + CO2</text>
        <dbReference type="Rhea" id="RHEA:15641"/>
        <dbReference type="ChEBI" id="CHEBI:15361"/>
        <dbReference type="ChEBI" id="CHEBI:15378"/>
        <dbReference type="ChEBI" id="CHEBI:16452"/>
        <dbReference type="ChEBI" id="CHEBI:16526"/>
        <dbReference type="EC" id="4.1.1.112"/>
    </reaction>
</comment>
<comment type="catalytic activity">
    <reaction evidence="1 10">
        <text>4-hydroxy-4-methyl-2-oxoglutarate = 2 pyruvate</text>
        <dbReference type="Rhea" id="RHEA:22748"/>
        <dbReference type="ChEBI" id="CHEBI:15361"/>
        <dbReference type="ChEBI" id="CHEBI:58276"/>
        <dbReference type="EC" id="4.1.3.17"/>
    </reaction>
</comment>
<dbReference type="EC" id="4.1.1.112" evidence="10"/>
<dbReference type="NCBIfam" id="TIGR01935">
    <property type="entry name" value="NOT-MenG"/>
    <property type="match status" value="1"/>
</dbReference>
<gene>
    <name evidence="11" type="ORF">FM111_07685</name>
</gene>
<dbReference type="InterPro" id="IPR010203">
    <property type="entry name" value="RraA"/>
</dbReference>
<dbReference type="NCBIfam" id="NF006875">
    <property type="entry name" value="PRK09372.1"/>
    <property type="match status" value="1"/>
</dbReference>
<evidence type="ECO:0000313" key="12">
    <source>
        <dbReference type="Proteomes" id="UP000195766"/>
    </source>
</evidence>
<keyword evidence="5 9" id="KW-0479">Metal-binding</keyword>
<dbReference type="RefSeq" id="WP_087140403.1">
    <property type="nucleotide sequence ID" value="NZ_FUIE01000040.1"/>
</dbReference>
<dbReference type="EC" id="4.1.3.17" evidence="10"/>
<proteinExistence type="inferred from homology"/>
<evidence type="ECO:0000256" key="7">
    <source>
        <dbReference type="ARBA" id="ARBA00025046"/>
    </source>
</evidence>
<keyword evidence="9" id="KW-0460">Magnesium</keyword>
<comment type="subunit">
    <text evidence="4 10">Homotrimer.</text>
</comment>
<evidence type="ECO:0000256" key="5">
    <source>
        <dbReference type="ARBA" id="ARBA00022723"/>
    </source>
</evidence>
<dbReference type="CDD" id="cd16841">
    <property type="entry name" value="RraA_family"/>
    <property type="match status" value="1"/>
</dbReference>
<feature type="binding site" evidence="9">
    <location>
        <position position="99"/>
    </location>
    <ligand>
        <name>Mg(2+)</name>
        <dbReference type="ChEBI" id="CHEBI:18420"/>
    </ligand>
</feature>
<feature type="binding site" evidence="9">
    <location>
        <begin position="76"/>
        <end position="79"/>
    </location>
    <ligand>
        <name>substrate</name>
    </ligand>
</feature>
<evidence type="ECO:0000256" key="10">
    <source>
        <dbReference type="RuleBase" id="RU004338"/>
    </source>
</evidence>
<dbReference type="PANTHER" id="PTHR33254:SF4">
    <property type="entry name" value="4-HYDROXY-4-METHYL-2-OXOGLUTARATE ALDOLASE 3-RELATED"/>
    <property type="match status" value="1"/>
</dbReference>
<dbReference type="InterPro" id="IPR036704">
    <property type="entry name" value="RraA/RraA-like_sf"/>
</dbReference>
<keyword evidence="6 10" id="KW-0456">Lyase</keyword>
<feature type="binding site" evidence="9">
    <location>
        <position position="98"/>
    </location>
    <ligand>
        <name>substrate</name>
    </ligand>
</feature>
<dbReference type="GO" id="GO:0047443">
    <property type="term" value="F:4-hydroxy-4-methyl-2-oxoglutarate aldolase activity"/>
    <property type="evidence" value="ECO:0007669"/>
    <property type="project" value="UniProtKB-EC"/>
</dbReference>
<evidence type="ECO:0000256" key="4">
    <source>
        <dbReference type="ARBA" id="ARBA00011233"/>
    </source>
</evidence>
<sequence length="161" mass="16997">MTVIATADLCDAHPDVVRVCQTPFRSFGQVTTFHGPIRTLSVLDDNALIRQTLERPGQGAVLVVNGGGSLKRALVGDNLAKLAIDNGWAGIVVHGAVRDTAVINTMDIGVKAVGTIPLRADRDAIGEIDIPTAFGGVIFTPGDWLYTDEDGLIIAPHPLHV</sequence>
<evidence type="ECO:0000256" key="9">
    <source>
        <dbReference type="PIRSR" id="PIRSR605493-1"/>
    </source>
</evidence>
<dbReference type="AlphaFoldDB" id="A0A1R4FX50"/>
<protein>
    <recommendedName>
        <fullName evidence="10">4-hydroxy-4-methyl-2-oxoglutarate aldolase</fullName>
        <shortName evidence="10">HMG aldolase</shortName>
        <ecNumber evidence="10">4.1.1.112</ecNumber>
        <ecNumber evidence="10">4.1.3.17</ecNumber>
    </recommendedName>
    <alternativeName>
        <fullName evidence="10">Oxaloacetate decarboxylase</fullName>
    </alternativeName>
</protein>
<organism evidence="11 12">
    <name type="scientific">Brevundimonas diminuta 3F5N</name>
    <dbReference type="NCBI Taxonomy" id="1255603"/>
    <lineage>
        <taxon>Bacteria</taxon>
        <taxon>Pseudomonadati</taxon>
        <taxon>Pseudomonadota</taxon>
        <taxon>Alphaproteobacteria</taxon>
        <taxon>Caulobacterales</taxon>
        <taxon>Caulobacteraceae</taxon>
        <taxon>Brevundimonas</taxon>
    </lineage>
</organism>
<evidence type="ECO:0000313" key="11">
    <source>
        <dbReference type="EMBL" id="SJM60514.1"/>
    </source>
</evidence>
<dbReference type="PANTHER" id="PTHR33254">
    <property type="entry name" value="4-HYDROXY-4-METHYL-2-OXOGLUTARATE ALDOLASE 3-RELATED"/>
    <property type="match status" value="1"/>
</dbReference>
<comment type="function">
    <text evidence="7 10">Catalyzes the aldol cleavage of 4-hydroxy-4-methyl-2-oxoglutarate (HMG) into 2 molecules of pyruvate. Also contains a secondary oxaloacetate (OAA) decarboxylase activity due to the common pyruvate enolate transition state formed following C-C bond cleavage in the retro-aldol and decarboxylation reactions.</text>
</comment>
<accession>A0A1R4FX50</accession>
<dbReference type="EMBL" id="FUIE01000040">
    <property type="protein sequence ID" value="SJM60514.1"/>
    <property type="molecule type" value="Genomic_DNA"/>
</dbReference>
<comment type="cofactor">
    <cofactor evidence="9">
        <name>Mg(2+)</name>
        <dbReference type="ChEBI" id="CHEBI:18420"/>
    </cofactor>
</comment>
<dbReference type="GO" id="GO:0008428">
    <property type="term" value="F:ribonuclease inhibitor activity"/>
    <property type="evidence" value="ECO:0007669"/>
    <property type="project" value="InterPro"/>
</dbReference>
<dbReference type="Gene3D" id="3.50.30.40">
    <property type="entry name" value="Ribonuclease E inhibitor RraA/RraA-like"/>
    <property type="match status" value="1"/>
</dbReference>
<dbReference type="Proteomes" id="UP000195766">
    <property type="component" value="Unassembled WGS sequence"/>
</dbReference>
<evidence type="ECO:0000256" key="6">
    <source>
        <dbReference type="ARBA" id="ARBA00023239"/>
    </source>
</evidence>
<dbReference type="Pfam" id="PF03737">
    <property type="entry name" value="RraA-like"/>
    <property type="match status" value="1"/>
</dbReference>
<name>A0A1R4FX50_BREDI</name>
<dbReference type="GO" id="GO:0051252">
    <property type="term" value="P:regulation of RNA metabolic process"/>
    <property type="evidence" value="ECO:0007669"/>
    <property type="project" value="InterPro"/>
</dbReference>
<evidence type="ECO:0000256" key="1">
    <source>
        <dbReference type="ARBA" id="ARBA00001342"/>
    </source>
</evidence>
<dbReference type="InterPro" id="IPR005493">
    <property type="entry name" value="RraA/RraA-like"/>
</dbReference>
<reference evidence="11 12" key="1">
    <citation type="submission" date="2017-02" db="EMBL/GenBank/DDBJ databases">
        <authorList>
            <person name="Peterson S.W."/>
        </authorList>
    </citation>
    <scope>NUCLEOTIDE SEQUENCE [LARGE SCALE GENOMIC DNA]</scope>
    <source>
        <strain evidence="11 12">3F5N</strain>
    </source>
</reference>
<dbReference type="SUPFAM" id="SSF89562">
    <property type="entry name" value="RraA-like"/>
    <property type="match status" value="1"/>
</dbReference>
<evidence type="ECO:0000256" key="3">
    <source>
        <dbReference type="ARBA" id="ARBA00008621"/>
    </source>
</evidence>
<dbReference type="OrthoDB" id="9812532at2"/>
<comment type="similarity">
    <text evidence="3 10">Belongs to the class II aldolase/RraA-like family.</text>
</comment>
<evidence type="ECO:0000256" key="8">
    <source>
        <dbReference type="ARBA" id="ARBA00047973"/>
    </source>
</evidence>